<gene>
    <name evidence="1" type="ORF">NCTC11938_01045</name>
</gene>
<proteinExistence type="predicted"/>
<dbReference type="Proteomes" id="UP000254191">
    <property type="component" value="Unassembled WGS sequence"/>
</dbReference>
<dbReference type="AlphaFoldDB" id="A0A379FHB3"/>
<sequence length="151" mass="17451">MINLSMDIIDIINKGSIFNSITSNDERICLLSYSHEEFFRNAKIYTININGFYIEICIAKLSNRSYESICLNQDVNASGVDINISDKFRVMTQTEEQLLKQKNISLPDYSIFIDSKIEQVELHFHNGCKLIYENKHSFPSVLINPLFIMSN</sequence>
<organism evidence="1 2">
    <name type="scientific">Proteus mirabilis</name>
    <dbReference type="NCBI Taxonomy" id="584"/>
    <lineage>
        <taxon>Bacteria</taxon>
        <taxon>Pseudomonadati</taxon>
        <taxon>Pseudomonadota</taxon>
        <taxon>Gammaproteobacteria</taxon>
        <taxon>Enterobacterales</taxon>
        <taxon>Morganellaceae</taxon>
        <taxon>Proteus</taxon>
    </lineage>
</organism>
<dbReference type="EMBL" id="UGTS01000004">
    <property type="protein sequence ID" value="SUC19058.1"/>
    <property type="molecule type" value="Genomic_DNA"/>
</dbReference>
<protein>
    <submittedName>
        <fullName evidence="1">Uncharacterized protein</fullName>
    </submittedName>
</protein>
<reference evidence="1 2" key="1">
    <citation type="submission" date="2018-06" db="EMBL/GenBank/DDBJ databases">
        <authorList>
            <consortium name="Pathogen Informatics"/>
            <person name="Doyle S."/>
        </authorList>
    </citation>
    <scope>NUCLEOTIDE SEQUENCE [LARGE SCALE GENOMIC DNA]</scope>
    <source>
        <strain evidence="1 2">NCTC11938</strain>
    </source>
</reference>
<name>A0A379FHB3_PROMI</name>
<accession>A0A379FHB3</accession>
<evidence type="ECO:0000313" key="2">
    <source>
        <dbReference type="Proteomes" id="UP000254191"/>
    </source>
</evidence>
<dbReference type="RefSeq" id="WP_036894563.1">
    <property type="nucleotide sequence ID" value="NZ_CP026044.1"/>
</dbReference>
<evidence type="ECO:0000313" key="1">
    <source>
        <dbReference type="EMBL" id="SUC19058.1"/>
    </source>
</evidence>